<comment type="subcellular location">
    <subcellularLocation>
        <location evidence="2">Cytoplasm</location>
    </subcellularLocation>
    <subcellularLocation>
        <location evidence="1">Nucleus</location>
    </subcellularLocation>
</comment>
<dbReference type="InterPro" id="IPR008978">
    <property type="entry name" value="HSP20-like_chaperone"/>
</dbReference>
<keyword evidence="8" id="KW-1185">Reference proteome</keyword>
<dbReference type="GO" id="GO:0005634">
    <property type="term" value="C:nucleus"/>
    <property type="evidence" value="ECO:0007669"/>
    <property type="project" value="UniProtKB-SubCell"/>
</dbReference>
<dbReference type="Gene3D" id="2.60.40.790">
    <property type="match status" value="1"/>
</dbReference>
<dbReference type="Proteomes" id="UP000383932">
    <property type="component" value="Unassembled WGS sequence"/>
</dbReference>
<evidence type="ECO:0000313" key="7">
    <source>
        <dbReference type="EMBL" id="KAB5593070.1"/>
    </source>
</evidence>
<evidence type="ECO:0000256" key="3">
    <source>
        <dbReference type="ARBA" id="ARBA00018915"/>
    </source>
</evidence>
<dbReference type="OrthoDB" id="428655at2759"/>
<dbReference type="PROSITE" id="PS51203">
    <property type="entry name" value="CS"/>
    <property type="match status" value="1"/>
</dbReference>
<gene>
    <name evidence="7" type="ORF">CTheo_3452</name>
</gene>
<keyword evidence="4" id="KW-0963">Cytoplasm</keyword>
<evidence type="ECO:0000313" key="8">
    <source>
        <dbReference type="Proteomes" id="UP000383932"/>
    </source>
</evidence>
<evidence type="ECO:0000256" key="2">
    <source>
        <dbReference type="ARBA" id="ARBA00004496"/>
    </source>
</evidence>
<dbReference type="AlphaFoldDB" id="A0A5N5QMS2"/>
<reference evidence="7 8" key="1">
    <citation type="journal article" date="2019" name="Fungal Biol. Biotechnol.">
        <title>Draft genome sequence of fastidious pathogen Ceratobasidium theobromae, which causes vascular-streak dieback in Theobroma cacao.</title>
        <authorList>
            <person name="Ali S.S."/>
            <person name="Asman A."/>
            <person name="Shao J."/>
            <person name="Firmansyah A.P."/>
            <person name="Susilo A.W."/>
            <person name="Rosmana A."/>
            <person name="McMahon P."/>
            <person name="Junaid M."/>
            <person name="Guest D."/>
            <person name="Kheng T.Y."/>
            <person name="Meinhardt L.W."/>
            <person name="Bailey B.A."/>
        </authorList>
    </citation>
    <scope>NUCLEOTIDE SEQUENCE [LARGE SCALE GENOMIC DNA]</scope>
    <source>
        <strain evidence="7 8">CT2</strain>
    </source>
</reference>
<dbReference type="SUPFAM" id="SSF49764">
    <property type="entry name" value="HSP20-like chaperones"/>
    <property type="match status" value="1"/>
</dbReference>
<organism evidence="7 8">
    <name type="scientific">Ceratobasidium theobromae</name>
    <dbReference type="NCBI Taxonomy" id="1582974"/>
    <lineage>
        <taxon>Eukaryota</taxon>
        <taxon>Fungi</taxon>
        <taxon>Dikarya</taxon>
        <taxon>Basidiomycota</taxon>
        <taxon>Agaricomycotina</taxon>
        <taxon>Agaricomycetes</taxon>
        <taxon>Cantharellales</taxon>
        <taxon>Ceratobasidiaceae</taxon>
        <taxon>Ceratobasidium</taxon>
    </lineage>
</organism>
<dbReference type="PANTHER" id="PTHR21664">
    <property type="entry name" value="CHRONIC MYELOGENOUS LEUKEMIA TUMOR ANTIGEN 66"/>
    <property type="match status" value="1"/>
</dbReference>
<comment type="caution">
    <text evidence="7">The sequence shown here is derived from an EMBL/GenBank/DDBJ whole genome shotgun (WGS) entry which is preliminary data.</text>
</comment>
<accession>A0A5N5QMS2</accession>
<sequence>MPPLFFANSTLLNPKFNGYKLKILEQENCVSNFPLPPPSATQSTVSARRIIPFTEVSARIKHNHLYIGPDGPVYVDQSGKVVLIKLDDTYKPSFHTIFELPQEVSRVKSDDGEYPVALGVGSARWLVSDGHGRFYVFGMSAPSGETCSFELVDQAGSLVPCRLVHIREIEVELVALVTRRVAEDNTSDSKSKTPSLYDLVALCLNPRSSEITELWSLRGTSLPADVQFDPATNAYIVSAASVFYPAKVPEPVEPVPSKDEIAPIPRADENLDAEPVSTHVPPPHAYSWTQTDDSVTILFPLPSTTPKSAIRTTITKSHLTLNIITPGPASVPVPKYAQCPWWADVDPGASLWTWERAPDGRESNVGLLTLHLEKKHVGTRWSSVFAQSSGEPEVSETLDPSELASIREALEKYTAEFAGGDSSMPSLANPDADEELDAPGQVGQTVSVTRIDAVSGHVDVDQREVSVLSMPIPIAQIGERAKAPSLIVRRDIDGLLFEFEPCGEKPPAWTHTSTFPALSFVLASKRDTRFVLHHQNRLVLAFESGSTHGTGNVYIYRGQEGTVEAQWSFQSILPVSSQATGALLGVAMVRCGGDDAVICCLCERQLVVLRDIV</sequence>
<dbReference type="InterPro" id="IPR037895">
    <property type="entry name" value="NUDCD1"/>
</dbReference>
<dbReference type="CDD" id="cd06467">
    <property type="entry name" value="p23_NUDC_like"/>
    <property type="match status" value="1"/>
</dbReference>
<evidence type="ECO:0000256" key="5">
    <source>
        <dbReference type="ARBA" id="ARBA00023242"/>
    </source>
</evidence>
<dbReference type="PANTHER" id="PTHR21664:SF1">
    <property type="entry name" value="NUDC DOMAIN-CONTAINING PROTEIN 1"/>
    <property type="match status" value="1"/>
</dbReference>
<dbReference type="EMBL" id="SSOP01000046">
    <property type="protein sequence ID" value="KAB5593070.1"/>
    <property type="molecule type" value="Genomic_DNA"/>
</dbReference>
<dbReference type="InterPro" id="IPR007052">
    <property type="entry name" value="CS_dom"/>
</dbReference>
<evidence type="ECO:0000259" key="6">
    <source>
        <dbReference type="PROSITE" id="PS51203"/>
    </source>
</evidence>
<evidence type="ECO:0000256" key="4">
    <source>
        <dbReference type="ARBA" id="ARBA00022490"/>
    </source>
</evidence>
<dbReference type="Pfam" id="PF04969">
    <property type="entry name" value="CS"/>
    <property type="match status" value="1"/>
</dbReference>
<keyword evidence="5" id="KW-0539">Nucleus</keyword>
<name>A0A5N5QMS2_9AGAM</name>
<feature type="domain" description="CS" evidence="6">
    <location>
        <begin position="281"/>
        <end position="385"/>
    </location>
</feature>
<dbReference type="GO" id="GO:0005737">
    <property type="term" value="C:cytoplasm"/>
    <property type="evidence" value="ECO:0007669"/>
    <property type="project" value="UniProtKB-SubCell"/>
</dbReference>
<evidence type="ECO:0000256" key="1">
    <source>
        <dbReference type="ARBA" id="ARBA00004123"/>
    </source>
</evidence>
<protein>
    <recommendedName>
        <fullName evidence="3">NudC domain-containing protein 1</fullName>
    </recommendedName>
</protein>
<proteinExistence type="predicted"/>